<dbReference type="InterPro" id="IPR001173">
    <property type="entry name" value="Glyco_trans_2-like"/>
</dbReference>
<name>A0A1J7BC24_9ACTN</name>
<dbReference type="RefSeq" id="WP_071657887.1">
    <property type="nucleotide sequence ID" value="NZ_MLCF01000112.1"/>
</dbReference>
<organism evidence="2 3">
    <name type="scientific">Mangrovactinospora gilvigrisea</name>
    <dbReference type="NCBI Taxonomy" id="1428644"/>
    <lineage>
        <taxon>Bacteria</taxon>
        <taxon>Bacillati</taxon>
        <taxon>Actinomycetota</taxon>
        <taxon>Actinomycetes</taxon>
        <taxon>Kitasatosporales</taxon>
        <taxon>Streptomycetaceae</taxon>
        <taxon>Mangrovactinospora</taxon>
    </lineage>
</organism>
<dbReference type="InterPro" id="IPR029044">
    <property type="entry name" value="Nucleotide-diphossugar_trans"/>
</dbReference>
<gene>
    <name evidence="2" type="ORF">BIV57_17785</name>
</gene>
<dbReference type="Proteomes" id="UP000243342">
    <property type="component" value="Unassembled WGS sequence"/>
</dbReference>
<evidence type="ECO:0000313" key="2">
    <source>
        <dbReference type="EMBL" id="OIV36141.1"/>
    </source>
</evidence>
<evidence type="ECO:0000259" key="1">
    <source>
        <dbReference type="Pfam" id="PF00535"/>
    </source>
</evidence>
<dbReference type="Pfam" id="PF00535">
    <property type="entry name" value="Glycos_transf_2"/>
    <property type="match status" value="1"/>
</dbReference>
<accession>A0A1J7BC24</accession>
<protein>
    <recommendedName>
        <fullName evidence="1">Glycosyltransferase 2-like domain-containing protein</fullName>
    </recommendedName>
</protein>
<evidence type="ECO:0000313" key="3">
    <source>
        <dbReference type="Proteomes" id="UP000243342"/>
    </source>
</evidence>
<dbReference type="SUPFAM" id="SSF53448">
    <property type="entry name" value="Nucleotide-diphospho-sugar transferases"/>
    <property type="match status" value="1"/>
</dbReference>
<dbReference type="Gene3D" id="3.90.550.10">
    <property type="entry name" value="Spore Coat Polysaccharide Biosynthesis Protein SpsA, Chain A"/>
    <property type="match status" value="1"/>
</dbReference>
<reference evidence="2 3" key="1">
    <citation type="submission" date="2016-10" db="EMBL/GenBank/DDBJ databases">
        <title>Genome sequence of Streptomyces gilvigriseus MUSC 26.</title>
        <authorList>
            <person name="Lee L.-H."/>
            <person name="Ser H.-L."/>
        </authorList>
    </citation>
    <scope>NUCLEOTIDE SEQUENCE [LARGE SCALE GENOMIC DNA]</scope>
    <source>
        <strain evidence="2 3">MUSC 26</strain>
    </source>
</reference>
<keyword evidence="3" id="KW-1185">Reference proteome</keyword>
<proteinExistence type="predicted"/>
<dbReference type="GO" id="GO:0016758">
    <property type="term" value="F:hexosyltransferase activity"/>
    <property type="evidence" value="ECO:0007669"/>
    <property type="project" value="UniProtKB-ARBA"/>
</dbReference>
<feature type="domain" description="Glycosyltransferase 2-like" evidence="1">
    <location>
        <begin position="5"/>
        <end position="171"/>
    </location>
</feature>
<dbReference type="AlphaFoldDB" id="A0A1J7BC24"/>
<dbReference type="EMBL" id="MLCF01000112">
    <property type="protein sequence ID" value="OIV36141.1"/>
    <property type="molecule type" value="Genomic_DNA"/>
</dbReference>
<dbReference type="STRING" id="1428644.BIV57_17785"/>
<dbReference type="PANTHER" id="PTHR22916">
    <property type="entry name" value="GLYCOSYLTRANSFERASE"/>
    <property type="match status" value="1"/>
</dbReference>
<sequence length="300" mass="34047">MPRFSIVMPAFEVAAYLGSCLDSLLAQSFDDFEVLVVDDGSTDGSGAIMDQYAEKDPRVTALHLAENQGPGEARNFGLAHAISEYLMFVDSDDLVPEGALESINHRLKATGDPDVLVHDFAGFREEGNIEPPNGFPDKVINGQPAVFTLSQNPDILVMPFAPWNKTYRREFIVQHRFGFPNGYYEDMLWSWENLLTAQNIALHDAVCLHYRRDRPGSITGGPDARHLDIFTQYQRVFEFIASNPELARWRTKILEVSLIGLPRQYRLVPPDDRPEFHRRCAEHFAGRPDMLDRLRRDLDG</sequence>
<comment type="caution">
    <text evidence="2">The sequence shown here is derived from an EMBL/GenBank/DDBJ whole genome shotgun (WGS) entry which is preliminary data.</text>
</comment>
<dbReference type="PANTHER" id="PTHR22916:SF3">
    <property type="entry name" value="UDP-GLCNAC:BETAGAL BETA-1,3-N-ACETYLGLUCOSAMINYLTRANSFERASE-LIKE PROTEIN 1"/>
    <property type="match status" value="1"/>
</dbReference>
<dbReference type="CDD" id="cd00761">
    <property type="entry name" value="Glyco_tranf_GTA_type"/>
    <property type="match status" value="1"/>
</dbReference>